<keyword evidence="4" id="KW-1185">Reference proteome</keyword>
<protein>
    <recommendedName>
        <fullName evidence="1">DNA 3'-5' helicase II</fullName>
    </recommendedName>
</protein>
<dbReference type="InterPro" id="IPR027417">
    <property type="entry name" value="P-loop_NTPase"/>
</dbReference>
<dbReference type="GO" id="GO:0000725">
    <property type="term" value="P:recombinational repair"/>
    <property type="evidence" value="ECO:0007669"/>
    <property type="project" value="TreeGrafter"/>
</dbReference>
<proteinExistence type="predicted"/>
<dbReference type="AlphaFoldDB" id="A0A6S7ADR2"/>
<organism evidence="3 4">
    <name type="scientific">Achromobacter kerstersii</name>
    <dbReference type="NCBI Taxonomy" id="1353890"/>
    <lineage>
        <taxon>Bacteria</taxon>
        <taxon>Pseudomonadati</taxon>
        <taxon>Pseudomonadota</taxon>
        <taxon>Betaproteobacteria</taxon>
        <taxon>Burkholderiales</taxon>
        <taxon>Alcaligenaceae</taxon>
        <taxon>Achromobacter</taxon>
    </lineage>
</organism>
<dbReference type="InterPro" id="IPR000212">
    <property type="entry name" value="DNA_helicase_UvrD/REP"/>
</dbReference>
<evidence type="ECO:0000313" key="4">
    <source>
        <dbReference type="Proteomes" id="UP000494269"/>
    </source>
</evidence>
<dbReference type="SUPFAM" id="SSF52540">
    <property type="entry name" value="P-loop containing nucleoside triphosphate hydrolases"/>
    <property type="match status" value="1"/>
</dbReference>
<accession>A0A6S7ADR2</accession>
<dbReference type="Gene3D" id="3.40.50.300">
    <property type="entry name" value="P-loop containing nucleotide triphosphate hydrolases"/>
    <property type="match status" value="2"/>
</dbReference>
<dbReference type="GO" id="GO:0043138">
    <property type="term" value="F:3'-5' DNA helicase activity"/>
    <property type="evidence" value="ECO:0007669"/>
    <property type="project" value="TreeGrafter"/>
</dbReference>
<dbReference type="GO" id="GO:0003677">
    <property type="term" value="F:DNA binding"/>
    <property type="evidence" value="ECO:0007669"/>
    <property type="project" value="InterPro"/>
</dbReference>
<evidence type="ECO:0000259" key="2">
    <source>
        <dbReference type="Pfam" id="PF13538"/>
    </source>
</evidence>
<dbReference type="EMBL" id="CADIJQ010000005">
    <property type="protein sequence ID" value="CAB3714299.1"/>
    <property type="molecule type" value="Genomic_DNA"/>
</dbReference>
<dbReference type="GO" id="GO:0005524">
    <property type="term" value="F:ATP binding"/>
    <property type="evidence" value="ECO:0007669"/>
    <property type="project" value="InterPro"/>
</dbReference>
<dbReference type="InterPro" id="IPR027785">
    <property type="entry name" value="UvrD-like_helicase_C"/>
</dbReference>
<reference evidence="3 4" key="1">
    <citation type="submission" date="2020-04" db="EMBL/GenBank/DDBJ databases">
        <authorList>
            <person name="De Canck E."/>
        </authorList>
    </citation>
    <scope>NUCLEOTIDE SEQUENCE [LARGE SCALE GENOMIC DNA]</scope>
    <source>
        <strain evidence="3 4">LMG 3441</strain>
    </source>
</reference>
<evidence type="ECO:0000313" key="3">
    <source>
        <dbReference type="EMBL" id="CAB3714299.1"/>
    </source>
</evidence>
<dbReference type="PANTHER" id="PTHR11070:SF2">
    <property type="entry name" value="ATP-DEPENDENT DNA HELICASE SRS2"/>
    <property type="match status" value="1"/>
</dbReference>
<sequence>MSGTWWVDENDLLEEQLKILGEDLDKDIILSGPPGSGKTNLLLLRANHLFLASPDAEFYIICFTNLLQNFIRTGADLYAFPVNRIITQRKLLEQVLGDHGCLPERRDGESYKERDSALKSAMNTMMRSGLGRNSYPLLFIDEAQDYSDEDLEIFKYLAKNLSCAADLRQGIYNIGSQDGGWLQSHAWNASVKLKYHYRVAPAILEVADKVMAGKFGHEPMLGTHQYKGDPGNVEVVPNIQLPDQIVELIPKLVKQLAVYPGQLIGVLVPEDRSFVATLVEQLRAVPDLADQVTNAMSRTMFDPKLPVWVSTVHSAKGLEFRSAHVIAADLFPKYQKHERRVVFMAVTRAKTALTIYHDKPLHPFFASALAKPNPTKIAVKNLFGKKS</sequence>
<evidence type="ECO:0000256" key="1">
    <source>
        <dbReference type="ARBA" id="ARBA00034923"/>
    </source>
</evidence>
<dbReference type="Pfam" id="PF13538">
    <property type="entry name" value="UvrD_C_2"/>
    <property type="match status" value="1"/>
</dbReference>
<gene>
    <name evidence="3" type="ORF">LMG3441_03322</name>
</gene>
<dbReference type="PANTHER" id="PTHR11070">
    <property type="entry name" value="UVRD / RECB / PCRA DNA HELICASE FAMILY MEMBER"/>
    <property type="match status" value="1"/>
</dbReference>
<dbReference type="Proteomes" id="UP000494269">
    <property type="component" value="Unassembled WGS sequence"/>
</dbReference>
<name>A0A6S7ADR2_9BURK</name>
<feature type="domain" description="UvrD-like helicase C-terminal" evidence="2">
    <location>
        <begin position="307"/>
        <end position="355"/>
    </location>
</feature>
<dbReference type="RefSeq" id="WP_175170399.1">
    <property type="nucleotide sequence ID" value="NZ_CADIJQ010000005.1"/>
</dbReference>